<reference evidence="3" key="1">
    <citation type="submission" date="2016-10" db="EMBL/GenBank/DDBJ databases">
        <authorList>
            <person name="Varghese N."/>
            <person name="Submissions S."/>
        </authorList>
    </citation>
    <scope>NUCLEOTIDE SEQUENCE [LARGE SCALE GENOMIC DNA]</scope>
    <source>
        <strain evidence="3">DSM 217</strain>
    </source>
</reference>
<keyword evidence="1" id="KW-1133">Transmembrane helix</keyword>
<keyword evidence="1" id="KW-0472">Membrane</keyword>
<evidence type="ECO:0000313" key="2">
    <source>
        <dbReference type="EMBL" id="SDW95273.1"/>
    </source>
</evidence>
<proteinExistence type="predicted"/>
<evidence type="ECO:0000256" key="1">
    <source>
        <dbReference type="SAM" id="Phobius"/>
    </source>
</evidence>
<dbReference type="AlphaFoldDB" id="A0A1H2XQY3"/>
<dbReference type="EMBL" id="FNNZ01000011">
    <property type="protein sequence ID" value="SDW95273.1"/>
    <property type="molecule type" value="Genomic_DNA"/>
</dbReference>
<dbReference type="Proteomes" id="UP000198816">
    <property type="component" value="Unassembled WGS sequence"/>
</dbReference>
<dbReference type="OrthoDB" id="5763536at2"/>
<dbReference type="Gene3D" id="3.40.30.10">
    <property type="entry name" value="Glutaredoxin"/>
    <property type="match status" value="1"/>
</dbReference>
<gene>
    <name evidence="2" type="ORF">SAMN05421783_11183</name>
</gene>
<evidence type="ECO:0000313" key="3">
    <source>
        <dbReference type="Proteomes" id="UP000198816"/>
    </source>
</evidence>
<name>A0A1H2XQY3_THIRO</name>
<protein>
    <submittedName>
        <fullName evidence="2">Cytochrome oxidase Cu insertion factor, SCO1/SenC/PrrC family</fullName>
    </submittedName>
</protein>
<sequence>MFLRNRHRLWVRLVLMLGAISLFVLAYQWGNQYQRRSAAPPTIGGLLIRPPASLPDFELREALGRPFGHKDLSQGWTLLAFGDLSRASGQLAVQRLIDVYNRVADERALRKQLRLVLVGTGGDSSLHRDFAGLMPALKILGGDAEQIERLRTDIGLGPSDSPAIFVLAPGGYLLAFLPETEGGARMAEDLKAIHASSDLLLPETP</sequence>
<feature type="transmembrane region" description="Helical" evidence="1">
    <location>
        <begin position="9"/>
        <end position="30"/>
    </location>
</feature>
<dbReference type="RefSeq" id="WP_093032585.1">
    <property type="nucleotide sequence ID" value="NZ_FNNZ01000011.1"/>
</dbReference>
<dbReference type="STRING" id="1058.SAMN05421783_11183"/>
<dbReference type="SUPFAM" id="SSF52833">
    <property type="entry name" value="Thioredoxin-like"/>
    <property type="match status" value="1"/>
</dbReference>
<organism evidence="2 3">
    <name type="scientific">Thiocapsa roseopersicina</name>
    <dbReference type="NCBI Taxonomy" id="1058"/>
    <lineage>
        <taxon>Bacteria</taxon>
        <taxon>Pseudomonadati</taxon>
        <taxon>Pseudomonadota</taxon>
        <taxon>Gammaproteobacteria</taxon>
        <taxon>Chromatiales</taxon>
        <taxon>Chromatiaceae</taxon>
        <taxon>Thiocapsa</taxon>
    </lineage>
</organism>
<accession>A0A1H2XQY3</accession>
<keyword evidence="3" id="KW-1185">Reference proteome</keyword>
<dbReference type="InterPro" id="IPR036249">
    <property type="entry name" value="Thioredoxin-like_sf"/>
</dbReference>
<keyword evidence="1" id="KW-0812">Transmembrane</keyword>